<feature type="transmembrane region" description="Helical" evidence="1">
    <location>
        <begin position="6"/>
        <end position="25"/>
    </location>
</feature>
<name>A0A1X9T446_9BACL</name>
<sequence length="35" mass="4054">MDATQLYGFVIVLVIVGYFFGKLMYDKPTQKSEHN</sequence>
<keyword evidence="1" id="KW-0812">Transmembrane</keyword>
<evidence type="ECO:0000256" key="1">
    <source>
        <dbReference type="SAM" id="Phobius"/>
    </source>
</evidence>
<geneLocation type="plasmid" evidence="2 3">
    <name>unnamed1</name>
</geneLocation>
<dbReference type="Proteomes" id="UP000078148">
    <property type="component" value="Plasmid unnamed1"/>
</dbReference>
<evidence type="ECO:0000313" key="3">
    <source>
        <dbReference type="Proteomes" id="UP000078148"/>
    </source>
</evidence>
<gene>
    <name evidence="2" type="ORF">AR543_p0095</name>
</gene>
<dbReference type="AlphaFoldDB" id="A0A1X9T446"/>
<dbReference type="EMBL" id="CP021170">
    <property type="protein sequence ID" value="ARR10703.1"/>
    <property type="molecule type" value="Genomic_DNA"/>
</dbReference>
<proteinExistence type="predicted"/>
<keyword evidence="1" id="KW-1133">Transmembrane helix</keyword>
<evidence type="ECO:0000313" key="2">
    <source>
        <dbReference type="EMBL" id="ARR10703.1"/>
    </source>
</evidence>
<organism evidence="2 3">
    <name type="scientific">Paenibacillus bovis</name>
    <dbReference type="NCBI Taxonomy" id="1616788"/>
    <lineage>
        <taxon>Bacteria</taxon>
        <taxon>Bacillati</taxon>
        <taxon>Bacillota</taxon>
        <taxon>Bacilli</taxon>
        <taxon>Bacillales</taxon>
        <taxon>Paenibacillaceae</taxon>
        <taxon>Paenibacillus</taxon>
    </lineage>
</organism>
<protein>
    <submittedName>
        <fullName evidence="2">Uncharacterized protein</fullName>
    </submittedName>
</protein>
<keyword evidence="3" id="KW-1185">Reference proteome</keyword>
<reference evidence="2 3" key="1">
    <citation type="journal article" date="2016" name="Int. J. Syst. Evol. Microbiol.">
        <title>Paenibacillus damxungensis sp. nov., isolated from raw yak (Bos grunniens) milk.</title>
        <authorList>
            <person name="Wu Z."/>
            <person name="Gao C."/>
            <person name="Han J."/>
            <person name="Liu Z."/>
        </authorList>
    </citation>
    <scope>NUCLEOTIDE SEQUENCE [LARGE SCALE GENOMIC DNA]</scope>
    <source>
        <strain evidence="2 3">BD3526</strain>
        <plasmid evidence="2 3">unnamed1</plasmid>
    </source>
</reference>
<dbReference type="KEGG" id="pbv:AR543_p0095"/>
<keyword evidence="2" id="KW-0614">Plasmid</keyword>
<accession>A0A1X9T446</accession>
<keyword evidence="1" id="KW-0472">Membrane</keyword>